<dbReference type="Pfam" id="PF00196">
    <property type="entry name" value="GerE"/>
    <property type="match status" value="1"/>
</dbReference>
<gene>
    <name evidence="9" type="ORF">EUA07_15335</name>
</gene>
<dbReference type="PANTHER" id="PTHR43214:SF24">
    <property type="entry name" value="TRANSCRIPTIONAL REGULATORY PROTEIN NARL-RELATED"/>
    <property type="match status" value="1"/>
</dbReference>
<dbReference type="Gene3D" id="3.40.50.2300">
    <property type="match status" value="1"/>
</dbReference>
<protein>
    <submittedName>
        <fullName evidence="9">Response regulator transcription factor</fullName>
    </submittedName>
</protein>
<dbReference type="Proteomes" id="UP000293291">
    <property type="component" value="Unassembled WGS sequence"/>
</dbReference>
<feature type="compositionally biased region" description="Basic and acidic residues" evidence="6">
    <location>
        <begin position="90"/>
        <end position="100"/>
    </location>
</feature>
<feature type="compositionally biased region" description="Basic residues" evidence="6">
    <location>
        <begin position="185"/>
        <end position="202"/>
    </location>
</feature>
<feature type="domain" description="Response regulatory" evidence="8">
    <location>
        <begin position="370"/>
        <end position="486"/>
    </location>
</feature>
<feature type="compositionally biased region" description="Basic residues" evidence="6">
    <location>
        <begin position="112"/>
        <end position="123"/>
    </location>
</feature>
<evidence type="ECO:0000256" key="2">
    <source>
        <dbReference type="ARBA" id="ARBA00023015"/>
    </source>
</evidence>
<feature type="modified residue" description="4-aspartylphosphate" evidence="5">
    <location>
        <position position="421"/>
    </location>
</feature>
<dbReference type="InterPro" id="IPR016032">
    <property type="entry name" value="Sig_transdc_resp-reg_C-effctor"/>
</dbReference>
<feature type="domain" description="HTH luxR-type" evidence="7">
    <location>
        <begin position="516"/>
        <end position="581"/>
    </location>
</feature>
<keyword evidence="2" id="KW-0805">Transcription regulation</keyword>
<feature type="region of interest" description="Disordered" evidence="6">
    <location>
        <begin position="24"/>
        <end position="352"/>
    </location>
</feature>
<dbReference type="PANTHER" id="PTHR43214">
    <property type="entry name" value="TWO-COMPONENT RESPONSE REGULATOR"/>
    <property type="match status" value="1"/>
</dbReference>
<dbReference type="InterPro" id="IPR011006">
    <property type="entry name" value="CheY-like_superfamily"/>
</dbReference>
<keyword evidence="3" id="KW-0238">DNA-binding</keyword>
<dbReference type="InterPro" id="IPR000792">
    <property type="entry name" value="Tscrpt_reg_LuxR_C"/>
</dbReference>
<dbReference type="PRINTS" id="PR00038">
    <property type="entry name" value="HTHLUXR"/>
</dbReference>
<organism evidence="9 10">
    <name type="scientific">Nocardioides ganghwensis</name>
    <dbReference type="NCBI Taxonomy" id="252230"/>
    <lineage>
        <taxon>Bacteria</taxon>
        <taxon>Bacillati</taxon>
        <taxon>Actinomycetota</taxon>
        <taxon>Actinomycetes</taxon>
        <taxon>Propionibacteriales</taxon>
        <taxon>Nocardioidaceae</taxon>
        <taxon>Nocardioides</taxon>
    </lineage>
</organism>
<dbReference type="CDD" id="cd06170">
    <property type="entry name" value="LuxR_C_like"/>
    <property type="match status" value="1"/>
</dbReference>
<reference evidence="9 10" key="1">
    <citation type="submission" date="2019-01" db="EMBL/GenBank/DDBJ databases">
        <title>Novel species of Nocardioides.</title>
        <authorList>
            <person name="Liu Q."/>
            <person name="Xin Y.-H."/>
        </authorList>
    </citation>
    <scope>NUCLEOTIDE SEQUENCE [LARGE SCALE GENOMIC DNA]</scope>
    <source>
        <strain evidence="9 10">CGMCC 4.6875</strain>
    </source>
</reference>
<dbReference type="EMBL" id="SDWU01000017">
    <property type="protein sequence ID" value="RYB99935.1"/>
    <property type="molecule type" value="Genomic_DNA"/>
</dbReference>
<evidence type="ECO:0000256" key="4">
    <source>
        <dbReference type="ARBA" id="ARBA00023163"/>
    </source>
</evidence>
<feature type="compositionally biased region" description="Basic residues" evidence="6">
    <location>
        <begin position="216"/>
        <end position="232"/>
    </location>
</feature>
<dbReference type="PROSITE" id="PS50043">
    <property type="entry name" value="HTH_LUXR_2"/>
    <property type="match status" value="1"/>
</dbReference>
<keyword evidence="4" id="KW-0804">Transcription</keyword>
<feature type="compositionally biased region" description="Low complexity" evidence="6">
    <location>
        <begin position="154"/>
        <end position="163"/>
    </location>
</feature>
<comment type="caution">
    <text evidence="9">The sequence shown here is derived from an EMBL/GenBank/DDBJ whole genome shotgun (WGS) entry which is preliminary data.</text>
</comment>
<evidence type="ECO:0000256" key="3">
    <source>
        <dbReference type="ARBA" id="ARBA00023125"/>
    </source>
</evidence>
<evidence type="ECO:0000313" key="10">
    <source>
        <dbReference type="Proteomes" id="UP000293291"/>
    </source>
</evidence>
<evidence type="ECO:0000259" key="7">
    <source>
        <dbReference type="PROSITE" id="PS50043"/>
    </source>
</evidence>
<dbReference type="GO" id="GO:0003677">
    <property type="term" value="F:DNA binding"/>
    <property type="evidence" value="ECO:0007669"/>
    <property type="project" value="UniProtKB-KW"/>
</dbReference>
<dbReference type="OrthoDB" id="9808843at2"/>
<dbReference type="SUPFAM" id="SSF52172">
    <property type="entry name" value="CheY-like"/>
    <property type="match status" value="1"/>
</dbReference>
<name>A0A4Q2SCF4_9ACTN</name>
<dbReference type="GO" id="GO:0000160">
    <property type="term" value="P:phosphorelay signal transduction system"/>
    <property type="evidence" value="ECO:0007669"/>
    <property type="project" value="InterPro"/>
</dbReference>
<feature type="compositionally biased region" description="Basic residues" evidence="6">
    <location>
        <begin position="260"/>
        <end position="279"/>
    </location>
</feature>
<dbReference type="InterPro" id="IPR058245">
    <property type="entry name" value="NreC/VraR/RcsB-like_REC"/>
</dbReference>
<feature type="compositionally biased region" description="Basic residues" evidence="6">
    <location>
        <begin position="29"/>
        <end position="41"/>
    </location>
</feature>
<dbReference type="Pfam" id="PF00072">
    <property type="entry name" value="Response_reg"/>
    <property type="match status" value="1"/>
</dbReference>
<dbReference type="InterPro" id="IPR039420">
    <property type="entry name" value="WalR-like"/>
</dbReference>
<evidence type="ECO:0000256" key="5">
    <source>
        <dbReference type="PROSITE-ProRule" id="PRU00169"/>
    </source>
</evidence>
<dbReference type="SMART" id="SM00448">
    <property type="entry name" value="REC"/>
    <property type="match status" value="1"/>
</dbReference>
<dbReference type="AlphaFoldDB" id="A0A4Q2SCF4"/>
<dbReference type="SUPFAM" id="SSF46894">
    <property type="entry name" value="C-terminal effector domain of the bipartite response regulators"/>
    <property type="match status" value="1"/>
</dbReference>
<dbReference type="CDD" id="cd17535">
    <property type="entry name" value="REC_NarL-like"/>
    <property type="match status" value="1"/>
</dbReference>
<dbReference type="GO" id="GO:0006355">
    <property type="term" value="P:regulation of DNA-templated transcription"/>
    <property type="evidence" value="ECO:0007669"/>
    <property type="project" value="InterPro"/>
</dbReference>
<accession>A0A4Q2SCF4</accession>
<feature type="compositionally biased region" description="Low complexity" evidence="6">
    <location>
        <begin position="203"/>
        <end position="215"/>
    </location>
</feature>
<evidence type="ECO:0000313" key="9">
    <source>
        <dbReference type="EMBL" id="RYB99935.1"/>
    </source>
</evidence>
<dbReference type="InterPro" id="IPR001789">
    <property type="entry name" value="Sig_transdc_resp-reg_receiver"/>
</dbReference>
<evidence type="ECO:0000256" key="1">
    <source>
        <dbReference type="ARBA" id="ARBA00022553"/>
    </source>
</evidence>
<sequence length="583" mass="63777">MALCALPGLLRGGLADGGRHRVARESPLLRRRGRAGRRRLRPGPLPAPRARTRRAGDRGDERVLGDRGRARHPGGRLRRDPAPLPRGRAGRHDQLRGRPDLDDDRPDPGQRLPHHHPRQPHRQRRDDGLGPLHRLAPRAALEPAQPRRAGRAGAGAAARPGALDRARPHRARDARRAGAPDHPGVHARRRARLPRRPRRRPAPRGTRPDPAAGQRRAARAARRARRPPRRRPRPADGAPPADVRRHRGPRRGGGVPRDGHRLRRRPRPHRPRAAGHGAHRLPDRAGGHHQRPQARPRRRGRDPLQRRPWQRHHRGRVEPDRWAYERDAGRRARAGGPARAHRAAGRSPPPAHRRVEVRAGGLATVVGVIRVLLVDDDPLVRSALSLMLGGQSDIEVVGEAPNGEAGLALVSQTKPDVVLMDIRMPVMDGLEATRVLHSRPSPPAVVVLTTFDADDHVLRAVASGADGFLLKDTPPGDIVGAIRTVAAGDAMLSPSATRSLVSRLRGTRPDDRTTSAADRLTVLTERELEVAVCVGRGLSNSEIASELYLSIPTVKSHVSRLLTKLGATNRVQVAMVVHDAGLV</sequence>
<evidence type="ECO:0000256" key="6">
    <source>
        <dbReference type="SAM" id="MobiDB-lite"/>
    </source>
</evidence>
<feature type="compositionally biased region" description="Basic and acidic residues" evidence="6">
    <location>
        <begin position="54"/>
        <end position="68"/>
    </location>
</feature>
<keyword evidence="10" id="KW-1185">Reference proteome</keyword>
<dbReference type="PROSITE" id="PS00622">
    <property type="entry name" value="HTH_LUXR_1"/>
    <property type="match status" value="1"/>
</dbReference>
<dbReference type="SMART" id="SM00421">
    <property type="entry name" value="HTH_LUXR"/>
    <property type="match status" value="1"/>
</dbReference>
<keyword evidence="1 5" id="KW-0597">Phosphoprotein</keyword>
<evidence type="ECO:0000259" key="8">
    <source>
        <dbReference type="PROSITE" id="PS50110"/>
    </source>
</evidence>
<feature type="compositionally biased region" description="Basic residues" evidence="6">
    <location>
        <begin position="287"/>
        <end position="300"/>
    </location>
</feature>
<dbReference type="PROSITE" id="PS50110">
    <property type="entry name" value="RESPONSE_REGULATORY"/>
    <property type="match status" value="1"/>
</dbReference>
<feature type="compositionally biased region" description="Basic and acidic residues" evidence="6">
    <location>
        <begin position="316"/>
        <end position="330"/>
    </location>
</feature>
<proteinExistence type="predicted"/>